<evidence type="ECO:0000313" key="1">
    <source>
        <dbReference type="EMBL" id="MEJ4100298.1"/>
    </source>
</evidence>
<name>A0ABU8NZ61_9CORY</name>
<keyword evidence="2" id="KW-1185">Reference proteome</keyword>
<reference evidence="1 2" key="1">
    <citation type="submission" date="2024-02" db="EMBL/GenBank/DDBJ databases">
        <title>Whole genome sequencing and characterization of Corynebacterium isolated from the ocular surface of dry eye disease sufferers.</title>
        <authorList>
            <person name="Naqvi M."/>
        </authorList>
    </citation>
    <scope>NUCLEOTIDE SEQUENCE [LARGE SCALE GENOMIC DNA]</scope>
    <source>
        <strain evidence="1 2">PCRF</strain>
    </source>
</reference>
<dbReference type="RefSeq" id="WP_337890471.1">
    <property type="nucleotide sequence ID" value="NZ_JBAHVI010000007.1"/>
</dbReference>
<organism evidence="1 2">
    <name type="scientific">Corynebacterium mastitidis</name>
    <dbReference type="NCBI Taxonomy" id="161890"/>
    <lineage>
        <taxon>Bacteria</taxon>
        <taxon>Bacillati</taxon>
        <taxon>Actinomycetota</taxon>
        <taxon>Actinomycetes</taxon>
        <taxon>Mycobacteriales</taxon>
        <taxon>Corynebacteriaceae</taxon>
        <taxon>Corynebacterium</taxon>
    </lineage>
</organism>
<accession>A0ABU8NZ61</accession>
<sequence>MFLILEYGKMRGDIVFLKTLPPGVLQIEVDGRGFPLGDFGEVWNYFILRTNLPPGDSLGSPSCMGSGSLICADVGRNLWYHTWLGDSFDISYSFFMDSGDWVDLLFEAGFSELKYDDNA</sequence>
<comment type="caution">
    <text evidence="1">The sequence shown here is derived from an EMBL/GenBank/DDBJ whole genome shotgun (WGS) entry which is preliminary data.</text>
</comment>
<gene>
    <name evidence="1" type="ORF">V5S96_08010</name>
</gene>
<proteinExistence type="predicted"/>
<protein>
    <submittedName>
        <fullName evidence="1">Uncharacterized protein</fullName>
    </submittedName>
</protein>
<dbReference type="EMBL" id="JBAHVJ010000007">
    <property type="protein sequence ID" value="MEJ4100298.1"/>
    <property type="molecule type" value="Genomic_DNA"/>
</dbReference>
<evidence type="ECO:0000313" key="2">
    <source>
        <dbReference type="Proteomes" id="UP001359781"/>
    </source>
</evidence>
<dbReference type="Proteomes" id="UP001359781">
    <property type="component" value="Unassembled WGS sequence"/>
</dbReference>